<dbReference type="GO" id="GO:0048476">
    <property type="term" value="C:Holliday junction resolvase complex"/>
    <property type="evidence" value="ECO:0007669"/>
    <property type="project" value="InterPro"/>
</dbReference>
<reference evidence="14 15" key="1">
    <citation type="submission" date="2018-04" db="EMBL/GenBank/DDBJ databases">
        <title>The genome of golden apple snail Pomacea canaliculata provides insight into stress tolerance and invasive adaptation.</title>
        <authorList>
            <person name="Liu C."/>
            <person name="Liu B."/>
            <person name="Ren Y."/>
            <person name="Zhang Y."/>
            <person name="Wang H."/>
            <person name="Li S."/>
            <person name="Jiang F."/>
            <person name="Yin L."/>
            <person name="Zhang G."/>
            <person name="Qian W."/>
            <person name="Fan W."/>
        </authorList>
    </citation>
    <scope>NUCLEOTIDE SEQUENCE [LARGE SCALE GENOMIC DNA]</scope>
    <source>
        <strain evidence="14">SZHN2017</strain>
        <tissue evidence="14">Muscle</tissue>
    </source>
</reference>
<dbReference type="GO" id="GO:0006302">
    <property type="term" value="P:double-strand break repair"/>
    <property type="evidence" value="ECO:0007669"/>
    <property type="project" value="TreeGrafter"/>
</dbReference>
<evidence type="ECO:0000313" key="15">
    <source>
        <dbReference type="Proteomes" id="UP000245119"/>
    </source>
</evidence>
<comment type="subcellular location">
    <subcellularLocation>
        <location evidence="2">Nucleus</location>
    </subcellularLocation>
</comment>
<evidence type="ECO:0000256" key="6">
    <source>
        <dbReference type="ARBA" id="ARBA00022759"/>
    </source>
</evidence>
<dbReference type="FunFam" id="1.10.150.670:FF:000002">
    <property type="entry name" value="Crossover junction endonuclease EME1"/>
    <property type="match status" value="1"/>
</dbReference>
<dbReference type="GO" id="GO:0005634">
    <property type="term" value="C:nucleus"/>
    <property type="evidence" value="ECO:0007669"/>
    <property type="project" value="UniProtKB-SubCell"/>
</dbReference>
<dbReference type="GO" id="GO:0031297">
    <property type="term" value="P:replication fork processing"/>
    <property type="evidence" value="ECO:0007669"/>
    <property type="project" value="TreeGrafter"/>
</dbReference>
<comment type="cofactor">
    <cofactor evidence="1">
        <name>Mg(2+)</name>
        <dbReference type="ChEBI" id="CHEBI:18420"/>
    </cofactor>
</comment>
<keyword evidence="6" id="KW-0255">Endonuclease</keyword>
<dbReference type="GO" id="GO:0008821">
    <property type="term" value="F:crossover junction DNA endonuclease activity"/>
    <property type="evidence" value="ECO:0007669"/>
    <property type="project" value="TreeGrafter"/>
</dbReference>
<dbReference type="OrthoDB" id="343092at2759"/>
<evidence type="ECO:0000256" key="9">
    <source>
        <dbReference type="ARBA" id="ARBA00022842"/>
    </source>
</evidence>
<evidence type="ECO:0000256" key="12">
    <source>
        <dbReference type="ARBA" id="ARBA00023242"/>
    </source>
</evidence>
<evidence type="ECO:0000256" key="8">
    <source>
        <dbReference type="ARBA" id="ARBA00022801"/>
    </source>
</evidence>
<keyword evidence="8" id="KW-0378">Hydrolase</keyword>
<comment type="similarity">
    <text evidence="3">Belongs to the EME1/MMS4 family.</text>
</comment>
<evidence type="ECO:0000256" key="7">
    <source>
        <dbReference type="ARBA" id="ARBA00022763"/>
    </source>
</evidence>
<keyword evidence="11" id="KW-0234">DNA repair</keyword>
<dbReference type="GO" id="GO:0046872">
    <property type="term" value="F:metal ion binding"/>
    <property type="evidence" value="ECO:0007669"/>
    <property type="project" value="UniProtKB-KW"/>
</dbReference>
<dbReference type="OMA" id="MEMEKYF"/>
<dbReference type="GO" id="GO:0000712">
    <property type="term" value="P:resolution of meiotic recombination intermediates"/>
    <property type="evidence" value="ECO:0007669"/>
    <property type="project" value="TreeGrafter"/>
</dbReference>
<dbReference type="PANTHER" id="PTHR21077">
    <property type="entry name" value="EME1 PROTEIN"/>
    <property type="match status" value="1"/>
</dbReference>
<keyword evidence="7" id="KW-0227">DNA damage</keyword>
<comment type="caution">
    <text evidence="14">The sequence shown here is derived from an EMBL/GenBank/DDBJ whole genome shotgun (WGS) entry which is preliminary data.</text>
</comment>
<protein>
    <submittedName>
        <fullName evidence="14">Uncharacterized protein</fullName>
    </submittedName>
</protein>
<dbReference type="Gene3D" id="1.10.150.670">
    <property type="entry name" value="Crossover junction endonuclease EME1, DNA-binding domain"/>
    <property type="match status" value="1"/>
</dbReference>
<gene>
    <name evidence="14" type="ORF">C0Q70_00447</name>
</gene>
<accession>A0A2T7PWN2</accession>
<evidence type="ECO:0000256" key="5">
    <source>
        <dbReference type="ARBA" id="ARBA00022723"/>
    </source>
</evidence>
<evidence type="ECO:0000256" key="13">
    <source>
        <dbReference type="ARBA" id="ARBA00023254"/>
    </source>
</evidence>
<dbReference type="Proteomes" id="UP000245119">
    <property type="component" value="Linkage Group LG1"/>
</dbReference>
<evidence type="ECO:0000313" key="14">
    <source>
        <dbReference type="EMBL" id="PVD37845.1"/>
    </source>
</evidence>
<name>A0A2T7PWN2_POMCA</name>
<keyword evidence="13" id="KW-0469">Meiosis</keyword>
<dbReference type="InterPro" id="IPR033310">
    <property type="entry name" value="Mms4/EME1/EME2"/>
</dbReference>
<proteinExistence type="inferred from homology"/>
<keyword evidence="5" id="KW-0479">Metal-binding</keyword>
<dbReference type="EMBL" id="PZQS01000001">
    <property type="protein sequence ID" value="PVD37845.1"/>
    <property type="molecule type" value="Genomic_DNA"/>
</dbReference>
<dbReference type="AlphaFoldDB" id="A0A2T7PWN2"/>
<dbReference type="PANTHER" id="PTHR21077:SF5">
    <property type="entry name" value="CROSSOVER JUNCTION ENDONUCLEASE MMS4"/>
    <property type="match status" value="1"/>
</dbReference>
<dbReference type="Pfam" id="PF21292">
    <property type="entry name" value="EME1-MUS81_C"/>
    <property type="match status" value="1"/>
</dbReference>
<dbReference type="InterPro" id="IPR042530">
    <property type="entry name" value="EME1/EME2_C"/>
</dbReference>
<keyword evidence="9" id="KW-0460">Magnesium</keyword>
<evidence type="ECO:0000256" key="2">
    <source>
        <dbReference type="ARBA" id="ARBA00004123"/>
    </source>
</evidence>
<evidence type="ECO:0000256" key="3">
    <source>
        <dbReference type="ARBA" id="ARBA00005313"/>
    </source>
</evidence>
<keyword evidence="15" id="KW-1185">Reference proteome</keyword>
<evidence type="ECO:0000256" key="1">
    <source>
        <dbReference type="ARBA" id="ARBA00001946"/>
    </source>
</evidence>
<dbReference type="STRING" id="400727.A0A2T7PWN2"/>
<organism evidence="14 15">
    <name type="scientific">Pomacea canaliculata</name>
    <name type="common">Golden apple snail</name>
    <dbReference type="NCBI Taxonomy" id="400727"/>
    <lineage>
        <taxon>Eukaryota</taxon>
        <taxon>Metazoa</taxon>
        <taxon>Spiralia</taxon>
        <taxon>Lophotrochozoa</taxon>
        <taxon>Mollusca</taxon>
        <taxon>Gastropoda</taxon>
        <taxon>Caenogastropoda</taxon>
        <taxon>Architaenioglossa</taxon>
        <taxon>Ampullarioidea</taxon>
        <taxon>Ampullariidae</taxon>
        <taxon>Pomacea</taxon>
    </lineage>
</organism>
<keyword evidence="12" id="KW-0539">Nucleus</keyword>
<keyword evidence="10" id="KW-0233">DNA recombination</keyword>
<dbReference type="GO" id="GO:0031573">
    <property type="term" value="P:mitotic intra-S DNA damage checkpoint signaling"/>
    <property type="evidence" value="ECO:0007669"/>
    <property type="project" value="TreeGrafter"/>
</dbReference>
<evidence type="ECO:0000256" key="4">
    <source>
        <dbReference type="ARBA" id="ARBA00022722"/>
    </source>
</evidence>
<evidence type="ECO:0000256" key="10">
    <source>
        <dbReference type="ARBA" id="ARBA00023172"/>
    </source>
</evidence>
<dbReference type="Gene3D" id="3.40.50.10130">
    <property type="match status" value="1"/>
</dbReference>
<keyword evidence="4" id="KW-0540">Nuclease</keyword>
<evidence type="ECO:0000256" key="11">
    <source>
        <dbReference type="ARBA" id="ARBA00023204"/>
    </source>
</evidence>
<sequence length="325" mass="36299">MATGTKKSKKAVQQMEVLMDNNLVNIPGVGASVLQACESIGAQCSVHSQLIPNTVTWQLVETNESDRHVEEMNEVLAVLPVSEFIHMVLQQLQKANKETITSQTLTQYIQQLKDIYPSHMVRVACFGMDKYFSELKKKEKEQFRAKFTGEKTKHSAHGCEINVTRMQVEEVLVATQIETSCCVRLVDTPQDVANLVKCYSKALIDKPSKANRLDAIFPFLEEGARGVKATKDGVGLLKVWKFQLQQLHNMSEDMAAAIAAQFPSPLALKQAYDSYPCPEEAWKITENILVRRGAGVSVTERRVGPQISRRLHTLMTSLDPNAPVK</sequence>